<protein>
    <submittedName>
        <fullName evidence="1">Uncharacterized protein</fullName>
    </submittedName>
</protein>
<evidence type="ECO:0000313" key="2">
    <source>
        <dbReference type="Proteomes" id="UP000186601"/>
    </source>
</evidence>
<comment type="caution">
    <text evidence="1">The sequence shown here is derived from an EMBL/GenBank/DDBJ whole genome shotgun (WGS) entry which is preliminary data.</text>
</comment>
<sequence length="81" mass="9132">MAMPQADLSQTSLLYHGLGQEPPSIHTNIQGSNVRCAQCWSPDGLCWLCLPDQMNKEPRVGGYRRLGSGHKQIPYMFSKWI</sequence>
<evidence type="ECO:0000313" key="1">
    <source>
        <dbReference type="EMBL" id="PSS34134.1"/>
    </source>
</evidence>
<gene>
    <name evidence="1" type="ORF">PHLCEN_2v1821</name>
</gene>
<reference evidence="1 2" key="1">
    <citation type="submission" date="2018-02" db="EMBL/GenBank/DDBJ databases">
        <title>Genome sequence of the basidiomycete white-rot fungus Phlebia centrifuga.</title>
        <authorList>
            <person name="Granchi Z."/>
            <person name="Peng M."/>
            <person name="de Vries R.P."/>
            <person name="Hilden K."/>
            <person name="Makela M.R."/>
            <person name="Grigoriev I."/>
            <person name="Riley R."/>
        </authorList>
    </citation>
    <scope>NUCLEOTIDE SEQUENCE [LARGE SCALE GENOMIC DNA]</scope>
    <source>
        <strain evidence="1 2">FBCC195</strain>
    </source>
</reference>
<organism evidence="1 2">
    <name type="scientific">Hermanssonia centrifuga</name>
    <dbReference type="NCBI Taxonomy" id="98765"/>
    <lineage>
        <taxon>Eukaryota</taxon>
        <taxon>Fungi</taxon>
        <taxon>Dikarya</taxon>
        <taxon>Basidiomycota</taxon>
        <taxon>Agaricomycotina</taxon>
        <taxon>Agaricomycetes</taxon>
        <taxon>Polyporales</taxon>
        <taxon>Meruliaceae</taxon>
        <taxon>Hermanssonia</taxon>
    </lineage>
</organism>
<dbReference type="AlphaFoldDB" id="A0A2R6RVS8"/>
<accession>A0A2R6RVS8</accession>
<name>A0A2R6RVS8_9APHY</name>
<keyword evidence="2" id="KW-1185">Reference proteome</keyword>
<dbReference type="Proteomes" id="UP000186601">
    <property type="component" value="Unassembled WGS sequence"/>
</dbReference>
<dbReference type="EMBL" id="MLYV02000150">
    <property type="protein sequence ID" value="PSS34134.1"/>
    <property type="molecule type" value="Genomic_DNA"/>
</dbReference>
<proteinExistence type="predicted"/>